<protein>
    <submittedName>
        <fullName evidence="4">UPF0175 family protein</fullName>
    </submittedName>
</protein>
<dbReference type="RefSeq" id="WP_228044096.1">
    <property type="nucleotide sequence ID" value="NZ_CP099464.1"/>
</dbReference>
<name>A0ABY5LVW6_9CYAN</name>
<dbReference type="Pfam" id="PF03683">
    <property type="entry name" value="UPF0175"/>
    <property type="match status" value="1"/>
</dbReference>
<organism evidence="4 5">
    <name type="scientific">Dolichospermum heterosporum TAC447</name>
    <dbReference type="NCBI Taxonomy" id="747523"/>
    <lineage>
        <taxon>Bacteria</taxon>
        <taxon>Bacillati</taxon>
        <taxon>Cyanobacteriota</taxon>
        <taxon>Cyanophyceae</taxon>
        <taxon>Nostocales</taxon>
        <taxon>Aphanizomenonaceae</taxon>
        <taxon>Dolichospermum</taxon>
        <taxon>Dolichospermum heterosporum</taxon>
    </lineage>
</organism>
<dbReference type="PROSITE" id="PS50005">
    <property type="entry name" value="TPR"/>
    <property type="match status" value="2"/>
</dbReference>
<dbReference type="PANTHER" id="PTHR44858:SF1">
    <property type="entry name" value="UDP-N-ACETYLGLUCOSAMINE--PEPTIDE N-ACETYLGLUCOSAMINYLTRANSFERASE SPINDLY-RELATED"/>
    <property type="match status" value="1"/>
</dbReference>
<sequence length="202" mass="22721">MSVQLSIPDSVIAAIRLPEKRIEQELLVELALALYSQELLSFGKARELASMGKYEFGKLLGERGINRHYELAVISNTSPLREALVAGWLQVREVNNPSLVQLLQRDLDRGEAEAIALALLLDAVVSYDLGDKQAAIADYNQAIKINPNYAHAYYNRGNAHYLLENNQAAISDYQQAVKLYQQQGGNEDLLRKAQDRIRELQR</sequence>
<evidence type="ECO:0000313" key="5">
    <source>
        <dbReference type="Proteomes" id="UP001057561"/>
    </source>
</evidence>
<dbReference type="Proteomes" id="UP001057561">
    <property type="component" value="Chromosome"/>
</dbReference>
<dbReference type="PANTHER" id="PTHR44858">
    <property type="entry name" value="TETRATRICOPEPTIDE REPEAT PROTEIN 6"/>
    <property type="match status" value="1"/>
</dbReference>
<feature type="repeat" description="TPR" evidence="3">
    <location>
        <begin position="116"/>
        <end position="149"/>
    </location>
</feature>
<dbReference type="InterPro" id="IPR050498">
    <property type="entry name" value="Ycf3"/>
</dbReference>
<evidence type="ECO:0000256" key="1">
    <source>
        <dbReference type="ARBA" id="ARBA00022737"/>
    </source>
</evidence>
<dbReference type="Pfam" id="PF13414">
    <property type="entry name" value="TPR_11"/>
    <property type="match status" value="1"/>
</dbReference>
<evidence type="ECO:0000256" key="2">
    <source>
        <dbReference type="ARBA" id="ARBA00022803"/>
    </source>
</evidence>
<dbReference type="SMART" id="SM00028">
    <property type="entry name" value="TPR"/>
    <property type="match status" value="2"/>
</dbReference>
<accession>A0ABY5LVW6</accession>
<dbReference type="InterPro" id="IPR021799">
    <property type="entry name" value="PIN-like_prokaryotic"/>
</dbReference>
<dbReference type="Gene3D" id="1.25.40.10">
    <property type="entry name" value="Tetratricopeptide repeat domain"/>
    <property type="match status" value="1"/>
</dbReference>
<feature type="repeat" description="TPR" evidence="3">
    <location>
        <begin position="150"/>
        <end position="183"/>
    </location>
</feature>
<dbReference type="SUPFAM" id="SSF48452">
    <property type="entry name" value="TPR-like"/>
    <property type="match status" value="1"/>
</dbReference>
<reference evidence="4" key="1">
    <citation type="submission" date="2022-06" db="EMBL/GenBank/DDBJ databases">
        <title>Nostosin G and Spiroidesin B from the Cyanobacterium Dolichospermum sp. NIES-1697.</title>
        <authorList>
            <person name="Phan C.-S."/>
            <person name="Mehjabin J.J."/>
            <person name="Anas A.R.J."/>
            <person name="Hayasaka M."/>
            <person name="Onoki R."/>
            <person name="Wang J."/>
            <person name="Umezawa T."/>
            <person name="Washio K."/>
            <person name="Morikawa M."/>
            <person name="Okino T."/>
        </authorList>
    </citation>
    <scope>NUCLEOTIDE SEQUENCE</scope>
    <source>
        <strain evidence="4">NIES-1697</strain>
    </source>
</reference>
<dbReference type="InterPro" id="IPR019734">
    <property type="entry name" value="TPR_rpt"/>
</dbReference>
<evidence type="ECO:0000313" key="4">
    <source>
        <dbReference type="EMBL" id="UUO15021.1"/>
    </source>
</evidence>
<keyword evidence="2 3" id="KW-0802">TPR repeat</keyword>
<dbReference type="InterPro" id="IPR005368">
    <property type="entry name" value="UPF0175"/>
</dbReference>
<dbReference type="InterPro" id="IPR011990">
    <property type="entry name" value="TPR-like_helical_dom_sf"/>
</dbReference>
<dbReference type="Pfam" id="PF11848">
    <property type="entry name" value="DUF3368"/>
    <property type="match status" value="1"/>
</dbReference>
<keyword evidence="1" id="KW-0677">Repeat</keyword>
<proteinExistence type="predicted"/>
<gene>
    <name evidence="4" type="ORF">NG743_23940</name>
</gene>
<evidence type="ECO:0000256" key="3">
    <source>
        <dbReference type="PROSITE-ProRule" id="PRU00339"/>
    </source>
</evidence>
<keyword evidence="5" id="KW-1185">Reference proteome</keyword>
<dbReference type="EMBL" id="CP099464">
    <property type="protein sequence ID" value="UUO15021.1"/>
    <property type="molecule type" value="Genomic_DNA"/>
</dbReference>